<dbReference type="EMBL" id="MDYQ01000064">
    <property type="protein sequence ID" value="PRP84373.1"/>
    <property type="molecule type" value="Genomic_DNA"/>
</dbReference>
<dbReference type="CDD" id="cd11289">
    <property type="entry name" value="gelsolin_S2_like"/>
    <property type="match status" value="1"/>
</dbReference>
<keyword evidence="4" id="KW-1185">Reference proteome</keyword>
<organism evidence="3 4">
    <name type="scientific">Planoprotostelium fungivorum</name>
    <dbReference type="NCBI Taxonomy" id="1890364"/>
    <lineage>
        <taxon>Eukaryota</taxon>
        <taxon>Amoebozoa</taxon>
        <taxon>Evosea</taxon>
        <taxon>Variosea</taxon>
        <taxon>Cavosteliida</taxon>
        <taxon>Cavosteliaceae</taxon>
        <taxon>Planoprotostelium</taxon>
    </lineage>
</organism>
<dbReference type="InterPro" id="IPR029006">
    <property type="entry name" value="ADF-H/Gelsolin-like_dom_sf"/>
</dbReference>
<dbReference type="SUPFAM" id="SSF55753">
    <property type="entry name" value="Actin depolymerizing proteins"/>
    <property type="match status" value="3"/>
</dbReference>
<dbReference type="PRINTS" id="PR00597">
    <property type="entry name" value="GELSOLIN"/>
</dbReference>
<evidence type="ECO:0000313" key="4">
    <source>
        <dbReference type="Proteomes" id="UP000241769"/>
    </source>
</evidence>
<dbReference type="GO" id="GO:0008154">
    <property type="term" value="P:actin polymerization or depolymerization"/>
    <property type="evidence" value="ECO:0007669"/>
    <property type="project" value="TreeGrafter"/>
</dbReference>
<dbReference type="InterPro" id="IPR007123">
    <property type="entry name" value="Gelsolin-like_dom"/>
</dbReference>
<protein>
    <recommendedName>
        <fullName evidence="2">Gelsolin-like domain-containing protein</fullName>
    </recommendedName>
</protein>
<dbReference type="InParanoid" id="A0A2P6NK90"/>
<keyword evidence="1" id="KW-0677">Repeat</keyword>
<feature type="domain" description="Gelsolin-like" evidence="2">
    <location>
        <begin position="202"/>
        <end position="275"/>
    </location>
</feature>
<evidence type="ECO:0000313" key="3">
    <source>
        <dbReference type="EMBL" id="PRP84373.1"/>
    </source>
</evidence>
<dbReference type="Gene3D" id="3.40.20.10">
    <property type="entry name" value="Severin"/>
    <property type="match status" value="3"/>
</dbReference>
<dbReference type="GO" id="GO:0005737">
    <property type="term" value="C:cytoplasm"/>
    <property type="evidence" value="ECO:0007669"/>
    <property type="project" value="TreeGrafter"/>
</dbReference>
<dbReference type="InterPro" id="IPR007122">
    <property type="entry name" value="Villin/Gelsolin"/>
</dbReference>
<dbReference type="FunFam" id="3.40.20.10:FF:000002">
    <property type="entry name" value="Gelsolin"/>
    <property type="match status" value="1"/>
</dbReference>
<dbReference type="GO" id="GO:0051015">
    <property type="term" value="F:actin filament binding"/>
    <property type="evidence" value="ECO:0007669"/>
    <property type="project" value="InterPro"/>
</dbReference>
<dbReference type="Proteomes" id="UP000241769">
    <property type="component" value="Unassembled WGS sequence"/>
</dbReference>
<name>A0A2P6NK90_9EUKA</name>
<proteinExistence type="predicted"/>
<evidence type="ECO:0000256" key="1">
    <source>
        <dbReference type="ARBA" id="ARBA00022737"/>
    </source>
</evidence>
<feature type="domain" description="Gelsolin-like" evidence="2">
    <location>
        <begin position="315"/>
        <end position="389"/>
    </location>
</feature>
<dbReference type="STRING" id="1890364.A0A2P6NK90"/>
<dbReference type="PANTHER" id="PTHR11977">
    <property type="entry name" value="VILLIN"/>
    <property type="match status" value="1"/>
</dbReference>
<accession>A0A2P6NK90</accession>
<dbReference type="OrthoDB" id="6375767at2759"/>
<reference evidence="3 4" key="1">
    <citation type="journal article" date="2018" name="Genome Biol. Evol.">
        <title>Multiple Roots of Fruiting Body Formation in Amoebozoa.</title>
        <authorList>
            <person name="Hillmann F."/>
            <person name="Forbes G."/>
            <person name="Novohradska S."/>
            <person name="Ferling I."/>
            <person name="Riege K."/>
            <person name="Groth M."/>
            <person name="Westermann M."/>
            <person name="Marz M."/>
            <person name="Spaller T."/>
            <person name="Winckler T."/>
            <person name="Schaap P."/>
            <person name="Glockner G."/>
        </authorList>
    </citation>
    <scope>NUCLEOTIDE SEQUENCE [LARGE SCALE GENOMIC DNA]</scope>
    <source>
        <strain evidence="3 4">Jena</strain>
    </source>
</reference>
<dbReference type="CDD" id="cd11290">
    <property type="entry name" value="gelsolin_S1_like"/>
    <property type="match status" value="1"/>
</dbReference>
<dbReference type="FunCoup" id="A0A2P6NK90">
    <property type="interactions" value="9"/>
</dbReference>
<dbReference type="Pfam" id="PF00626">
    <property type="entry name" value="Gelsolin"/>
    <property type="match status" value="3"/>
</dbReference>
<dbReference type="PANTHER" id="PTHR11977:SF130">
    <property type="entry name" value="SEVERIN"/>
    <property type="match status" value="1"/>
</dbReference>
<gene>
    <name evidence="3" type="ORF">PROFUN_08238</name>
</gene>
<dbReference type="AlphaFoldDB" id="A0A2P6NK90"/>
<feature type="domain" description="Gelsolin-like" evidence="2">
    <location>
        <begin position="90"/>
        <end position="164"/>
    </location>
</feature>
<evidence type="ECO:0000259" key="2">
    <source>
        <dbReference type="Pfam" id="PF00626"/>
    </source>
</evidence>
<dbReference type="SMART" id="SM00262">
    <property type="entry name" value="GEL"/>
    <property type="match status" value="3"/>
</dbReference>
<comment type="caution">
    <text evidence="3">The sequence shown here is derived from an EMBL/GenBank/DDBJ whole genome shotgun (WGS) entry which is preliminary data.</text>
</comment>
<dbReference type="GO" id="GO:0015629">
    <property type="term" value="C:actin cytoskeleton"/>
    <property type="evidence" value="ECO:0007669"/>
    <property type="project" value="TreeGrafter"/>
</dbReference>
<sequence length="394" mass="43953">MSASCCSTAMGVYSLTTTKHNNRNIMAGLRKQTKYNIAETNIALLGSDLEKKVREAAAHNEPAWKNAGKEVGLQIWRIEKFNVKSWPKDSYGTFYKGDSYILLNTYKKKEENALRWDIHFWLGDETTQDEAGTAAYKTVELDDHLGGGPVQHREVQDVESALFLSYFKNPIIILEGGIESGFRHVKPEEYQPRLLHIKGKKKVRVTQVPLSRDSLNSGDCFVLDLGTRLYVWIGKEAGVFEKTKAVQVGEAIESERNGKARAQTLSENDDEANFWGALGGKGDIKSAAEAGPDTEAPHGPKKLVRVSEQADGFRFEEVASGSFKREQLSSSDAFVVDNGEEVFAWIGKEASEGEQKQALNFATRYLQENKLPEYTPVTRILEGRETSAFKKAFA</sequence>